<comment type="caution">
    <text evidence="1">The sequence shown here is derived from an EMBL/GenBank/DDBJ whole genome shotgun (WGS) entry which is preliminary data.</text>
</comment>
<dbReference type="OrthoDB" id="4242846at2"/>
<accession>A0A2X0IYZ3</accession>
<reference evidence="1 2" key="1">
    <citation type="submission" date="2018-06" db="EMBL/GenBank/DDBJ databases">
        <title>Streptacidiphilus pinicola sp. nov., isolated from pine grove soil.</title>
        <authorList>
            <person name="Roh S.G."/>
            <person name="Park S."/>
            <person name="Kim M.-K."/>
            <person name="Yun B.-R."/>
            <person name="Park J."/>
            <person name="Kim M.J."/>
            <person name="Kim Y.S."/>
            <person name="Kim S.B."/>
        </authorList>
    </citation>
    <scope>NUCLEOTIDE SEQUENCE [LARGE SCALE GENOMIC DNA]</scope>
    <source>
        <strain evidence="1 2">MMS16-CNU450</strain>
    </source>
</reference>
<organism evidence="1 2">
    <name type="scientific">Streptacidiphilus pinicola</name>
    <dbReference type="NCBI Taxonomy" id="2219663"/>
    <lineage>
        <taxon>Bacteria</taxon>
        <taxon>Bacillati</taxon>
        <taxon>Actinomycetota</taxon>
        <taxon>Actinomycetes</taxon>
        <taxon>Kitasatosporales</taxon>
        <taxon>Streptomycetaceae</taxon>
        <taxon>Streptacidiphilus</taxon>
    </lineage>
</organism>
<keyword evidence="2" id="KW-1185">Reference proteome</keyword>
<dbReference type="AlphaFoldDB" id="A0A2X0IYZ3"/>
<dbReference type="EMBL" id="QKYN01000095">
    <property type="protein sequence ID" value="RAG83116.1"/>
    <property type="molecule type" value="Genomic_DNA"/>
</dbReference>
<protein>
    <submittedName>
        <fullName evidence="1">Uncharacterized protein</fullName>
    </submittedName>
</protein>
<evidence type="ECO:0000313" key="1">
    <source>
        <dbReference type="EMBL" id="RAG83116.1"/>
    </source>
</evidence>
<gene>
    <name evidence="1" type="ORF">DN069_23990</name>
</gene>
<sequence length="68" mass="7384">MDFLLPVVKECRPILDARGMDAVQRHLVDRDVAILPAILVTRGLLGWDETSLATARDIVCASPARNAG</sequence>
<name>A0A2X0IYZ3_9ACTN</name>
<evidence type="ECO:0000313" key="2">
    <source>
        <dbReference type="Proteomes" id="UP000248889"/>
    </source>
</evidence>
<dbReference type="Proteomes" id="UP000248889">
    <property type="component" value="Unassembled WGS sequence"/>
</dbReference>
<proteinExistence type="predicted"/>